<feature type="domain" description="EF-hand" evidence="4">
    <location>
        <begin position="144"/>
        <end position="179"/>
    </location>
</feature>
<dbReference type="SMART" id="SM00054">
    <property type="entry name" value="EFh"/>
    <property type="match status" value="6"/>
</dbReference>
<dbReference type="OrthoDB" id="10249338at2759"/>
<dbReference type="Proteomes" id="UP000751190">
    <property type="component" value="Unassembled WGS sequence"/>
</dbReference>
<dbReference type="PANTHER" id="PTHR10891">
    <property type="entry name" value="EF-HAND CALCIUM-BINDING DOMAIN CONTAINING PROTEIN"/>
    <property type="match status" value="1"/>
</dbReference>
<reference evidence="5" key="1">
    <citation type="submission" date="2021-05" db="EMBL/GenBank/DDBJ databases">
        <title>The genome of the haptophyte Pavlova lutheri (Diacronema luteri, Pavlovales) - a model for lipid biosynthesis in eukaryotic algae.</title>
        <authorList>
            <person name="Hulatt C.J."/>
            <person name="Posewitz M.C."/>
        </authorList>
    </citation>
    <scope>NUCLEOTIDE SEQUENCE</scope>
    <source>
        <strain evidence="5">NIVA-4/92</strain>
    </source>
</reference>
<keyword evidence="3" id="KW-0106">Calcium</keyword>
<feature type="domain" description="EF-hand" evidence="4">
    <location>
        <begin position="436"/>
        <end position="471"/>
    </location>
</feature>
<dbReference type="AlphaFoldDB" id="A0A8J5X5X1"/>
<keyword evidence="1" id="KW-0479">Metal-binding</keyword>
<evidence type="ECO:0000259" key="4">
    <source>
        <dbReference type="PROSITE" id="PS50222"/>
    </source>
</evidence>
<evidence type="ECO:0000256" key="2">
    <source>
        <dbReference type="ARBA" id="ARBA00022737"/>
    </source>
</evidence>
<keyword evidence="2" id="KW-0677">Repeat</keyword>
<evidence type="ECO:0000256" key="3">
    <source>
        <dbReference type="ARBA" id="ARBA00022837"/>
    </source>
</evidence>
<evidence type="ECO:0000256" key="1">
    <source>
        <dbReference type="ARBA" id="ARBA00022723"/>
    </source>
</evidence>
<dbReference type="Gene3D" id="1.10.238.10">
    <property type="entry name" value="EF-hand"/>
    <property type="match status" value="3"/>
</dbReference>
<feature type="domain" description="EF-hand" evidence="4">
    <location>
        <begin position="180"/>
        <end position="215"/>
    </location>
</feature>
<dbReference type="SUPFAM" id="SSF47473">
    <property type="entry name" value="EF-hand"/>
    <property type="match status" value="2"/>
</dbReference>
<dbReference type="InterPro" id="IPR011992">
    <property type="entry name" value="EF-hand-dom_pair"/>
</dbReference>
<name>A0A8J5X5X1_DIALT</name>
<evidence type="ECO:0000313" key="6">
    <source>
        <dbReference type="Proteomes" id="UP000751190"/>
    </source>
</evidence>
<proteinExistence type="predicted"/>
<feature type="domain" description="EF-hand" evidence="4">
    <location>
        <begin position="472"/>
        <end position="507"/>
    </location>
</feature>
<dbReference type="InterPro" id="IPR018247">
    <property type="entry name" value="EF_Hand_1_Ca_BS"/>
</dbReference>
<feature type="domain" description="EF-hand" evidence="4">
    <location>
        <begin position="248"/>
        <end position="283"/>
    </location>
</feature>
<accession>A0A8J5X5X1</accession>
<dbReference type="PROSITE" id="PS00018">
    <property type="entry name" value="EF_HAND_1"/>
    <property type="match status" value="5"/>
</dbReference>
<keyword evidence="6" id="KW-1185">Reference proteome</keyword>
<dbReference type="EMBL" id="JAGTXO010000024">
    <property type="protein sequence ID" value="KAG8461771.1"/>
    <property type="molecule type" value="Genomic_DNA"/>
</dbReference>
<dbReference type="PROSITE" id="PS50222">
    <property type="entry name" value="EF_HAND_2"/>
    <property type="match status" value="5"/>
</dbReference>
<organism evidence="5 6">
    <name type="scientific">Diacronema lutheri</name>
    <name type="common">Unicellular marine alga</name>
    <name type="synonym">Monochrysis lutheri</name>
    <dbReference type="NCBI Taxonomy" id="2081491"/>
    <lineage>
        <taxon>Eukaryota</taxon>
        <taxon>Haptista</taxon>
        <taxon>Haptophyta</taxon>
        <taxon>Pavlovophyceae</taxon>
        <taxon>Pavlovales</taxon>
        <taxon>Pavlovaceae</taxon>
        <taxon>Diacronema</taxon>
    </lineage>
</organism>
<protein>
    <recommendedName>
        <fullName evidence="4">EF-hand domain-containing protein</fullName>
    </recommendedName>
</protein>
<comment type="caution">
    <text evidence="5">The sequence shown here is derived from an EMBL/GenBank/DDBJ whole genome shotgun (WGS) entry which is preliminary data.</text>
</comment>
<dbReference type="InterPro" id="IPR002048">
    <property type="entry name" value="EF_hand_dom"/>
</dbReference>
<sequence length="523" mass="56213">MDEGAENEAFASMRRKHVAIAINNEEYLRAHPELRSLVHGFVCALVESKPADVGAFASAWFTRPALAASLGLHGWERPEDEAELAALAVERGSGPTALLAGTAARAVDSAAVPASSAAGEVVDALGATGAAGAPGATLGANVQVLEKQLVSLFTKADKDGNGVLDQREFKALISTSALGLRAVELRRLLAEIDEDDDGNVSYAEFVPVAIDVLQAMRAREAVSAAERELDAAADRAAGELVNGIPRAEMLALAQQAFEAYDSDGSGLLSRHELKRVLRDTRLALSARQVRLVLARLDTSGDEQLSIDEFAPLVVEILVAQFKSELRAASWGGVEAQLRALIARADAEGTGVLHRSRLVDVLLLQDTITLSRMQANAMVAAAREEEDGSIALDEFVPVALAMLRALSAPGAVAERARMLERADFAPIELMGGREREAMEANFAEAFARFDVDNNQLLDESEFELCLGSAALGLERHEMYALMGLVDRNEDGLIDAREFVACAYSHLLQIRREQRILAAQRERAW</sequence>
<dbReference type="GO" id="GO:0005509">
    <property type="term" value="F:calcium ion binding"/>
    <property type="evidence" value="ECO:0007669"/>
    <property type="project" value="InterPro"/>
</dbReference>
<dbReference type="Pfam" id="PF13499">
    <property type="entry name" value="EF-hand_7"/>
    <property type="match status" value="3"/>
</dbReference>
<dbReference type="InterPro" id="IPR039647">
    <property type="entry name" value="EF_hand_pair_protein_CML-like"/>
</dbReference>
<evidence type="ECO:0000313" key="5">
    <source>
        <dbReference type="EMBL" id="KAG8461771.1"/>
    </source>
</evidence>
<gene>
    <name evidence="5" type="ORF">KFE25_001389</name>
</gene>